<evidence type="ECO:0000313" key="3">
    <source>
        <dbReference type="Proteomes" id="UP000219559"/>
    </source>
</evidence>
<dbReference type="AlphaFoldDB" id="A0A2A4G9Q6"/>
<reference evidence="2 3" key="1">
    <citation type="submission" date="2017-04" db="EMBL/GenBank/DDBJ databases">
        <title>A new member of the family Flavobacteriaceae isolated from ascidians.</title>
        <authorList>
            <person name="Chen L."/>
        </authorList>
    </citation>
    <scope>NUCLEOTIDE SEQUENCE [LARGE SCALE GENOMIC DNA]</scope>
    <source>
        <strain evidence="2 3">HQA918</strain>
    </source>
</reference>
<sequence>MRKLIGISILAVLLISATSSRPTSLKTDSFMDGNWELVSFYSYDGVNITDTILPVDGYRQVKMYAHGRVMWTRHAPKDSVEWFGYGTFSADESTLTETLEYASSKMMDIMKNHRTFTFELDYHDDTYSQITLDEDGNRTTSENYKRIR</sequence>
<dbReference type="Proteomes" id="UP000219559">
    <property type="component" value="Unassembled WGS sequence"/>
</dbReference>
<evidence type="ECO:0000313" key="2">
    <source>
        <dbReference type="EMBL" id="PCE64700.1"/>
    </source>
</evidence>
<dbReference type="EMBL" id="NBWU01000002">
    <property type="protein sequence ID" value="PCE64700.1"/>
    <property type="molecule type" value="Genomic_DNA"/>
</dbReference>
<keyword evidence="1" id="KW-0732">Signal</keyword>
<feature type="chain" id="PRO_5013105137" description="Lipocalin-like domain-containing protein" evidence="1">
    <location>
        <begin position="23"/>
        <end position="148"/>
    </location>
</feature>
<protein>
    <recommendedName>
        <fullName evidence="4">Lipocalin-like domain-containing protein</fullName>
    </recommendedName>
</protein>
<dbReference type="RefSeq" id="WP_097439981.1">
    <property type="nucleotide sequence ID" value="NZ_KZ300476.1"/>
</dbReference>
<proteinExistence type="predicted"/>
<organism evidence="2 3">
    <name type="scientific">Sediminicola luteus</name>
    <dbReference type="NCBI Taxonomy" id="319238"/>
    <lineage>
        <taxon>Bacteria</taxon>
        <taxon>Pseudomonadati</taxon>
        <taxon>Bacteroidota</taxon>
        <taxon>Flavobacteriia</taxon>
        <taxon>Flavobacteriales</taxon>
        <taxon>Flavobacteriaceae</taxon>
        <taxon>Sediminicola</taxon>
    </lineage>
</organism>
<dbReference type="OrthoDB" id="1441376at2"/>
<name>A0A2A4G9Q6_9FLAO</name>
<evidence type="ECO:0008006" key="4">
    <source>
        <dbReference type="Google" id="ProtNLM"/>
    </source>
</evidence>
<comment type="caution">
    <text evidence="2">The sequence shown here is derived from an EMBL/GenBank/DDBJ whole genome shotgun (WGS) entry which is preliminary data.</text>
</comment>
<feature type="signal peptide" evidence="1">
    <location>
        <begin position="1"/>
        <end position="22"/>
    </location>
</feature>
<evidence type="ECO:0000256" key="1">
    <source>
        <dbReference type="SAM" id="SignalP"/>
    </source>
</evidence>
<gene>
    <name evidence="2" type="ORF">B7P33_05880</name>
</gene>
<accession>A0A2A4G9Q6</accession>
<keyword evidence="3" id="KW-1185">Reference proteome</keyword>